<dbReference type="CDD" id="cd12917">
    <property type="entry name" value="VKOR_euk"/>
    <property type="match status" value="1"/>
</dbReference>
<feature type="transmembrane region" description="Helical" evidence="12">
    <location>
        <begin position="102"/>
        <end position="121"/>
    </location>
</feature>
<feature type="domain" description="Vitamin K epoxide reductase" evidence="14">
    <location>
        <begin position="1"/>
        <end position="149"/>
    </location>
</feature>
<dbReference type="InterPro" id="IPR012932">
    <property type="entry name" value="VKOR"/>
</dbReference>
<evidence type="ECO:0000256" key="12">
    <source>
        <dbReference type="SAM" id="Phobius"/>
    </source>
</evidence>
<keyword evidence="10" id="KW-1015">Disulfide bond</keyword>
<dbReference type="InterPro" id="IPR042406">
    <property type="entry name" value="VKORC1/VKORC1L1"/>
</dbReference>
<dbReference type="GO" id="GO:0047057">
    <property type="term" value="F:vitamin-K-epoxide reductase (warfarin-sensitive) activity"/>
    <property type="evidence" value="ECO:0007669"/>
    <property type="project" value="UniProtKB-EC"/>
</dbReference>
<evidence type="ECO:0000256" key="10">
    <source>
        <dbReference type="ARBA" id="ARBA00023157"/>
    </source>
</evidence>
<evidence type="ECO:0000256" key="5">
    <source>
        <dbReference type="ARBA" id="ARBA00022719"/>
    </source>
</evidence>
<evidence type="ECO:0000313" key="15">
    <source>
        <dbReference type="EMBL" id="KAG5187247.1"/>
    </source>
</evidence>
<evidence type="ECO:0000256" key="1">
    <source>
        <dbReference type="ARBA" id="ARBA00004477"/>
    </source>
</evidence>
<evidence type="ECO:0000256" key="2">
    <source>
        <dbReference type="ARBA" id="ARBA00006214"/>
    </source>
</evidence>
<dbReference type="GO" id="GO:0042373">
    <property type="term" value="P:vitamin K metabolic process"/>
    <property type="evidence" value="ECO:0007669"/>
    <property type="project" value="InterPro"/>
</dbReference>
<reference evidence="15" key="1">
    <citation type="submission" date="2021-02" db="EMBL/GenBank/DDBJ databases">
        <title>First Annotated Genome of the Yellow-green Alga Tribonema minus.</title>
        <authorList>
            <person name="Mahan K.M."/>
        </authorList>
    </citation>
    <scope>NUCLEOTIDE SEQUENCE</scope>
    <source>
        <strain evidence="15">UTEX B ZZ1240</strain>
    </source>
</reference>
<dbReference type="PANTHER" id="PTHR14519:SF8">
    <property type="entry name" value="VITAMIN K EPOXIDE REDUCTASE COMPLEX SUBUNIT 1"/>
    <property type="match status" value="1"/>
</dbReference>
<dbReference type="GO" id="GO:0048038">
    <property type="term" value="F:quinone binding"/>
    <property type="evidence" value="ECO:0007669"/>
    <property type="project" value="UniProtKB-KW"/>
</dbReference>
<keyword evidence="6" id="KW-0256">Endoplasmic reticulum</keyword>
<evidence type="ECO:0000256" key="7">
    <source>
        <dbReference type="ARBA" id="ARBA00022989"/>
    </source>
</evidence>
<sequence>MAAIKLQLVGLAGLCLSGYALYVEHQSEVNPSYEAFCDISHEISCSKVFLSEWGRLFSALGLVRPGSALDLPNAALGLVYFSLVLMHPLLPLRSYQASAKAVFYLTLPVMAATALLAYVLLAVLKDVCIVCFSIYVCNALVLLLSYRRGFLAGKVKDT</sequence>
<feature type="transmembrane region" description="Helical" evidence="12">
    <location>
        <begin position="127"/>
        <end position="146"/>
    </location>
</feature>
<proteinExistence type="inferred from homology"/>
<feature type="signal peptide" evidence="13">
    <location>
        <begin position="1"/>
        <end position="20"/>
    </location>
</feature>
<dbReference type="AlphaFoldDB" id="A0A835Z447"/>
<dbReference type="GO" id="GO:0005789">
    <property type="term" value="C:endoplasmic reticulum membrane"/>
    <property type="evidence" value="ECO:0007669"/>
    <property type="project" value="UniProtKB-SubCell"/>
</dbReference>
<feature type="chain" id="PRO_5032694451" description="vitamin-K-epoxide reductase (warfarin-sensitive)" evidence="13">
    <location>
        <begin position="21"/>
        <end position="158"/>
    </location>
</feature>
<keyword evidence="11" id="KW-0676">Redox-active center</keyword>
<keyword evidence="16" id="KW-1185">Reference proteome</keyword>
<dbReference type="SMART" id="SM00756">
    <property type="entry name" value="VKc"/>
    <property type="match status" value="1"/>
</dbReference>
<name>A0A835Z447_9STRA</name>
<dbReference type="Gene3D" id="1.20.1440.130">
    <property type="entry name" value="VKOR domain"/>
    <property type="match status" value="1"/>
</dbReference>
<dbReference type="EMBL" id="JAFCMP010000090">
    <property type="protein sequence ID" value="KAG5187247.1"/>
    <property type="molecule type" value="Genomic_DNA"/>
</dbReference>
<dbReference type="EC" id="1.17.4.4" evidence="3"/>
<keyword evidence="5" id="KW-0874">Quinone</keyword>
<evidence type="ECO:0000256" key="6">
    <source>
        <dbReference type="ARBA" id="ARBA00022824"/>
    </source>
</evidence>
<keyword evidence="4 12" id="KW-0812">Transmembrane</keyword>
<dbReference type="Proteomes" id="UP000664859">
    <property type="component" value="Unassembled WGS sequence"/>
</dbReference>
<keyword evidence="8" id="KW-0560">Oxidoreductase</keyword>
<gene>
    <name evidence="15" type="ORF">JKP88DRAFT_198021</name>
</gene>
<keyword evidence="9 12" id="KW-0472">Membrane</keyword>
<keyword evidence="7 12" id="KW-1133">Transmembrane helix</keyword>
<dbReference type="InterPro" id="IPR038354">
    <property type="entry name" value="VKOR_sf"/>
</dbReference>
<evidence type="ECO:0000256" key="13">
    <source>
        <dbReference type="SAM" id="SignalP"/>
    </source>
</evidence>
<comment type="caution">
    <text evidence="15">The sequence shown here is derived from an EMBL/GenBank/DDBJ whole genome shotgun (WGS) entry which is preliminary data.</text>
</comment>
<protein>
    <recommendedName>
        <fullName evidence="3">vitamin-K-epoxide reductase (warfarin-sensitive)</fullName>
        <ecNumber evidence="3">1.17.4.4</ecNumber>
    </recommendedName>
</protein>
<evidence type="ECO:0000256" key="4">
    <source>
        <dbReference type="ARBA" id="ARBA00022692"/>
    </source>
</evidence>
<evidence type="ECO:0000256" key="9">
    <source>
        <dbReference type="ARBA" id="ARBA00023136"/>
    </source>
</evidence>
<keyword evidence="13" id="KW-0732">Signal</keyword>
<dbReference type="PANTHER" id="PTHR14519">
    <property type="entry name" value="VITAMIN K EPOXIDE REDUCTASE COMPLEX, SUBUNIT 1"/>
    <property type="match status" value="1"/>
</dbReference>
<evidence type="ECO:0000313" key="16">
    <source>
        <dbReference type="Proteomes" id="UP000664859"/>
    </source>
</evidence>
<evidence type="ECO:0000256" key="11">
    <source>
        <dbReference type="ARBA" id="ARBA00023284"/>
    </source>
</evidence>
<evidence type="ECO:0000259" key="14">
    <source>
        <dbReference type="SMART" id="SM00756"/>
    </source>
</evidence>
<organism evidence="15 16">
    <name type="scientific">Tribonema minus</name>
    <dbReference type="NCBI Taxonomy" id="303371"/>
    <lineage>
        <taxon>Eukaryota</taxon>
        <taxon>Sar</taxon>
        <taxon>Stramenopiles</taxon>
        <taxon>Ochrophyta</taxon>
        <taxon>PX clade</taxon>
        <taxon>Xanthophyceae</taxon>
        <taxon>Tribonematales</taxon>
        <taxon>Tribonemataceae</taxon>
        <taxon>Tribonema</taxon>
    </lineage>
</organism>
<comment type="subcellular location">
    <subcellularLocation>
        <location evidence="1">Endoplasmic reticulum membrane</location>
        <topology evidence="1">Multi-pass membrane protein</topology>
    </subcellularLocation>
</comment>
<dbReference type="OrthoDB" id="17010at2759"/>
<dbReference type="Pfam" id="PF07884">
    <property type="entry name" value="VKOR"/>
    <property type="match status" value="1"/>
</dbReference>
<accession>A0A835Z447</accession>
<comment type="similarity">
    <text evidence="2">Belongs to the VKOR family.</text>
</comment>
<evidence type="ECO:0000256" key="3">
    <source>
        <dbReference type="ARBA" id="ARBA00012278"/>
    </source>
</evidence>
<evidence type="ECO:0000256" key="8">
    <source>
        <dbReference type="ARBA" id="ARBA00023002"/>
    </source>
</evidence>